<proteinExistence type="predicted"/>
<organism evidence="1 2">
    <name type="scientific">Aspergillus kawachii</name>
    <name type="common">White koji mold</name>
    <name type="synonym">Aspergillus awamori var. kawachi</name>
    <dbReference type="NCBI Taxonomy" id="1069201"/>
    <lineage>
        <taxon>Eukaryota</taxon>
        <taxon>Fungi</taxon>
        <taxon>Dikarya</taxon>
        <taxon>Ascomycota</taxon>
        <taxon>Pezizomycotina</taxon>
        <taxon>Eurotiomycetes</taxon>
        <taxon>Eurotiomycetidae</taxon>
        <taxon>Eurotiales</taxon>
        <taxon>Aspergillaceae</taxon>
        <taxon>Aspergillus</taxon>
        <taxon>Aspergillus subgen. Circumdati</taxon>
    </lineage>
</organism>
<name>A0A146F580_ASPKA</name>
<protein>
    <submittedName>
        <fullName evidence="1">tRNA pseudouridine synthase</fullName>
    </submittedName>
</protein>
<accession>A0A146F580</accession>
<reference evidence="1 2" key="1">
    <citation type="journal article" date="2016" name="DNA Res.">
        <title>Genome sequence of Aspergillus luchuensis NBRC 4314.</title>
        <authorList>
            <person name="Yamada O."/>
            <person name="Machida M."/>
            <person name="Hosoyama A."/>
            <person name="Goto M."/>
            <person name="Takahashi T."/>
            <person name="Futagami T."/>
            <person name="Yamagata Y."/>
            <person name="Takeuchi M."/>
            <person name="Kobayashi T."/>
            <person name="Koike H."/>
            <person name="Abe K."/>
            <person name="Asai K."/>
            <person name="Arita M."/>
            <person name="Fujita N."/>
            <person name="Fukuda K."/>
            <person name="Higa K."/>
            <person name="Horikawa H."/>
            <person name="Ishikawa T."/>
            <person name="Jinno K."/>
            <person name="Kato Y."/>
            <person name="Kirimura K."/>
            <person name="Mizutani O."/>
            <person name="Nakasone K."/>
            <person name="Sano M."/>
            <person name="Shiraishi Y."/>
            <person name="Tsukahara M."/>
            <person name="Gomi K."/>
        </authorList>
    </citation>
    <scope>NUCLEOTIDE SEQUENCE [LARGE SCALE GENOMIC DNA]</scope>
    <source>
        <strain evidence="1 2">RIB 2604</strain>
    </source>
</reference>
<gene>
    <name evidence="1" type="ORF">RIB2604_00900220</name>
</gene>
<evidence type="ECO:0000313" key="2">
    <source>
        <dbReference type="Proteomes" id="UP000075230"/>
    </source>
</evidence>
<dbReference type="Proteomes" id="UP000075230">
    <property type="component" value="Unassembled WGS sequence"/>
</dbReference>
<evidence type="ECO:0000313" key="1">
    <source>
        <dbReference type="EMBL" id="GAT21002.1"/>
    </source>
</evidence>
<dbReference type="AlphaFoldDB" id="A0A146F580"/>
<dbReference type="EMBL" id="BCWF01000009">
    <property type="protein sequence ID" value="GAT21002.1"/>
    <property type="molecule type" value="Genomic_DNA"/>
</dbReference>
<comment type="caution">
    <text evidence="1">The sequence shown here is derived from an EMBL/GenBank/DDBJ whole genome shotgun (WGS) entry which is preliminary data.</text>
</comment>
<reference evidence="2" key="2">
    <citation type="submission" date="2016-02" db="EMBL/GenBank/DDBJ databases">
        <title>Genome sequencing of Aspergillus luchuensis NBRC 4314.</title>
        <authorList>
            <person name="Yamada O."/>
        </authorList>
    </citation>
    <scope>NUCLEOTIDE SEQUENCE [LARGE SCALE GENOMIC DNA]</scope>
    <source>
        <strain evidence="2">RIB 2604</strain>
    </source>
</reference>
<sequence>MELWVDPRIVECPTNRPEKAMHMLVGMSNEGLNDMQANSYSTVVEASGMPLAGVPTLGYL</sequence>